<evidence type="ECO:0000313" key="3">
    <source>
        <dbReference type="EMBL" id="KJL48738.1"/>
    </source>
</evidence>
<dbReference type="Gene3D" id="2.120.10.10">
    <property type="match status" value="1"/>
</dbReference>
<dbReference type="InterPro" id="IPR035992">
    <property type="entry name" value="Ricin_B-like_lectins"/>
</dbReference>
<evidence type="ECO:0000313" key="4">
    <source>
        <dbReference type="Proteomes" id="UP000033900"/>
    </source>
</evidence>
<sequence>MRPSTRRLTASATVAILAITTSLATASAASAYQPTPGDLYVATDPASCNKSPCVLYPKSTQLPSGRILATFEDSQSAVIGQDLPVFKSDDLGATWQKLADVGAPAALSADPAVDKYTSNWTNAYLYVLPQTVGDLAAGTVLLASVVSGDDEYYTEQKATNPSWKPTGDGDRRDLAIALYASADEGATWRFVNIVAAGGWQGGSAGAIGRTSAANTTKQVDPVWEPYLMVHGGQLVAYYSDENDYLGYDATTGVAQLDPANATAPDSGGQILAHRTWDGTAATAWSAPVVDVAGLTQDRGNGKTQIGGGRPGMETVVPTTDGKWLVTYEYFGGGDNVHHKISDDPLRFFATGGNAGANISALPIASGPTLSKGGSPVLTTFPDGRIVYNAAGSTMVWVNETGRSDGGWKAYQTTMPAGYSRNLQPVAGTGRLLILQASWGGGSIGPVKFGEVDLGRSDGEYFTLVNRKTGQVLATVGDRTQDANLTGDAPDVALRPRDDGNMTRKWHIVDKGGVVTLLNGGGGRSVATWTGNAVAGQKLAQWVDDGGNDKQWTVIPGADGYVKLRSVRNTALFITGAAADSAVTLQAGIDSAADAAADDSQEWMLVSDSPPAAPTASYSVYTRCVASGVVLVVQSTSTDTRPIDVQATTAFGTRTATAIAAAGNVSQSLTTRQRTLPAGSVTFRASVTADTALTSTQTLSYQGRTCG</sequence>
<protein>
    <recommendedName>
        <fullName evidence="2">Ricin B lectin domain-containing protein</fullName>
    </recommendedName>
</protein>
<dbReference type="SUPFAM" id="SSF50370">
    <property type="entry name" value="Ricin B-like lectins"/>
    <property type="match status" value="1"/>
</dbReference>
<dbReference type="Proteomes" id="UP000033900">
    <property type="component" value="Unassembled WGS sequence"/>
</dbReference>
<evidence type="ECO:0000256" key="1">
    <source>
        <dbReference type="SAM" id="SignalP"/>
    </source>
</evidence>
<evidence type="ECO:0000259" key="2">
    <source>
        <dbReference type="Pfam" id="PF14200"/>
    </source>
</evidence>
<dbReference type="Gene3D" id="2.80.10.50">
    <property type="match status" value="1"/>
</dbReference>
<organism evidence="3 4">
    <name type="scientific">Microbacterium hydrocarbonoxydans</name>
    <dbReference type="NCBI Taxonomy" id="273678"/>
    <lineage>
        <taxon>Bacteria</taxon>
        <taxon>Bacillati</taxon>
        <taxon>Actinomycetota</taxon>
        <taxon>Actinomycetes</taxon>
        <taxon>Micrococcales</taxon>
        <taxon>Microbacteriaceae</taxon>
        <taxon>Microbacterium</taxon>
    </lineage>
</organism>
<dbReference type="RefSeq" id="WP_082062034.1">
    <property type="nucleotide sequence ID" value="NZ_JYJB01000006.1"/>
</dbReference>
<dbReference type="PATRIC" id="fig|273678.4.peg.901"/>
<dbReference type="STRING" id="273678.RS84_00905"/>
<dbReference type="AlphaFoldDB" id="A0A0M2HWC4"/>
<dbReference type="Pfam" id="PF14200">
    <property type="entry name" value="RicinB_lectin_2"/>
    <property type="match status" value="1"/>
</dbReference>
<dbReference type="SUPFAM" id="SSF50939">
    <property type="entry name" value="Sialidases"/>
    <property type="match status" value="1"/>
</dbReference>
<proteinExistence type="predicted"/>
<feature type="domain" description="Ricin B lectin" evidence="2">
    <location>
        <begin position="504"/>
        <end position="580"/>
    </location>
</feature>
<feature type="chain" id="PRO_5039560742" description="Ricin B lectin domain-containing protein" evidence="1">
    <location>
        <begin position="32"/>
        <end position="706"/>
    </location>
</feature>
<reference evidence="3 4" key="1">
    <citation type="submission" date="2015-02" db="EMBL/GenBank/DDBJ databases">
        <title>Draft genome sequences of ten Microbacterium spp. with emphasis on heavy metal contaminated environments.</title>
        <authorList>
            <person name="Corretto E."/>
        </authorList>
    </citation>
    <scope>NUCLEOTIDE SEQUENCE [LARGE SCALE GENOMIC DNA]</scope>
    <source>
        <strain evidence="3 4">SA35</strain>
    </source>
</reference>
<dbReference type="OrthoDB" id="5958808at2"/>
<feature type="signal peptide" evidence="1">
    <location>
        <begin position="1"/>
        <end position="31"/>
    </location>
</feature>
<name>A0A0M2HWC4_9MICO</name>
<dbReference type="CDD" id="cd00161">
    <property type="entry name" value="beta-trefoil_Ricin-like"/>
    <property type="match status" value="1"/>
</dbReference>
<dbReference type="PANTHER" id="PTHR38792:SF3">
    <property type="entry name" value="BNR_ASP-BOX REPEAT DOMAIN PROTEIN (AFU_ORTHOLOGUE AFUA_7G06430)-RELATED"/>
    <property type="match status" value="1"/>
</dbReference>
<keyword evidence="4" id="KW-1185">Reference proteome</keyword>
<keyword evidence="1" id="KW-0732">Signal</keyword>
<comment type="caution">
    <text evidence="3">The sequence shown here is derived from an EMBL/GenBank/DDBJ whole genome shotgun (WGS) entry which is preliminary data.</text>
</comment>
<dbReference type="InterPro" id="IPR000772">
    <property type="entry name" value="Ricin_B_lectin"/>
</dbReference>
<dbReference type="PANTHER" id="PTHR38792">
    <property type="entry name" value="BNR/ASP-BOX REPEAT DOMAIN PROTEIN (AFU_ORTHOLOGUE AFUA_7G06430)-RELATED"/>
    <property type="match status" value="1"/>
</dbReference>
<gene>
    <name evidence="3" type="ORF">RS84_00905</name>
</gene>
<dbReference type="InterPro" id="IPR036278">
    <property type="entry name" value="Sialidase_sf"/>
</dbReference>
<dbReference type="EMBL" id="JYJB01000006">
    <property type="protein sequence ID" value="KJL48738.1"/>
    <property type="molecule type" value="Genomic_DNA"/>
</dbReference>
<accession>A0A0M2HWC4</accession>